<evidence type="ECO:0000256" key="5">
    <source>
        <dbReference type="ARBA" id="ARBA00023251"/>
    </source>
</evidence>
<sequence>MNALHDSATMLRRNLRHMLRYPTLTLMIIGMPIVFLLLFVYVFGGTLGAGLGQAGGRADYLAYVTPGIILMTVASATTATAVTVATDMTEGIVARFRTMAITRASVPTGHVLGSMIQTLLGVAVVTGIAVLLGFRSTTGPLQWLAALGILTLFVLGLTWLSAALGLLSPTVEIASNIPMPLMFLPLFGSGFVPTDSMPGALRWFAEHQPFTPLIETLRSLLLGTPMGDNATVAIAWSAGIALVGYVWARKLYNRDPAR</sequence>
<dbReference type="PANTHER" id="PTHR43229">
    <property type="entry name" value="NODULATION PROTEIN J"/>
    <property type="match status" value="1"/>
</dbReference>
<evidence type="ECO:0000259" key="7">
    <source>
        <dbReference type="PROSITE" id="PS51012"/>
    </source>
</evidence>
<dbReference type="InterPro" id="IPR051784">
    <property type="entry name" value="Nod_factor_ABC_transporter"/>
</dbReference>
<reference evidence="8 9" key="1">
    <citation type="submission" date="2017-06" db="EMBL/GenBank/DDBJ databases">
        <authorList>
            <person name="Kim H.J."/>
            <person name="Triplett B.A."/>
        </authorList>
    </citation>
    <scope>NUCLEOTIDE SEQUENCE [LARGE SCALE GENOMIC DNA]</scope>
    <source>
        <strain evidence="8 9">CGMCC 4.2132</strain>
    </source>
</reference>
<comment type="subcellular location">
    <subcellularLocation>
        <location evidence="6">Cell membrane</location>
        <topology evidence="6">Multi-pass membrane protein</topology>
    </subcellularLocation>
    <subcellularLocation>
        <location evidence="1">Membrane</location>
        <topology evidence="1">Multi-pass membrane protein</topology>
    </subcellularLocation>
</comment>
<dbReference type="InterPro" id="IPR000412">
    <property type="entry name" value="ABC_2_transport"/>
</dbReference>
<dbReference type="Pfam" id="PF01061">
    <property type="entry name" value="ABC2_membrane"/>
    <property type="match status" value="1"/>
</dbReference>
<feature type="transmembrane region" description="Helical" evidence="6">
    <location>
        <begin position="63"/>
        <end position="85"/>
    </location>
</feature>
<evidence type="ECO:0000256" key="4">
    <source>
        <dbReference type="ARBA" id="ARBA00023136"/>
    </source>
</evidence>
<gene>
    <name evidence="8" type="ORF">SAMN05216276_107437</name>
</gene>
<keyword evidence="2 6" id="KW-0812">Transmembrane</keyword>
<keyword evidence="9" id="KW-1185">Reference proteome</keyword>
<dbReference type="PANTHER" id="PTHR43229:SF2">
    <property type="entry name" value="NODULATION PROTEIN J"/>
    <property type="match status" value="1"/>
</dbReference>
<feature type="transmembrane region" description="Helical" evidence="6">
    <location>
        <begin position="106"/>
        <end position="131"/>
    </location>
</feature>
<dbReference type="InterPro" id="IPR013525">
    <property type="entry name" value="ABC2_TM"/>
</dbReference>
<protein>
    <recommendedName>
        <fullName evidence="6">Transport permease protein</fullName>
    </recommendedName>
</protein>
<dbReference type="EMBL" id="FZOD01000074">
    <property type="protein sequence ID" value="SNT59831.1"/>
    <property type="molecule type" value="Genomic_DNA"/>
</dbReference>
<feature type="transmembrane region" description="Helical" evidence="6">
    <location>
        <begin position="143"/>
        <end position="166"/>
    </location>
</feature>
<comment type="similarity">
    <text evidence="6">Belongs to the ABC-2 integral membrane protein family.</text>
</comment>
<organism evidence="8 9">
    <name type="scientific">Streptosporangium subroseum</name>
    <dbReference type="NCBI Taxonomy" id="106412"/>
    <lineage>
        <taxon>Bacteria</taxon>
        <taxon>Bacillati</taxon>
        <taxon>Actinomycetota</taxon>
        <taxon>Actinomycetes</taxon>
        <taxon>Streptosporangiales</taxon>
        <taxon>Streptosporangiaceae</taxon>
        <taxon>Streptosporangium</taxon>
    </lineage>
</organism>
<keyword evidence="4 6" id="KW-0472">Membrane</keyword>
<evidence type="ECO:0000313" key="9">
    <source>
        <dbReference type="Proteomes" id="UP000198282"/>
    </source>
</evidence>
<dbReference type="AlphaFoldDB" id="A0A239NY67"/>
<keyword evidence="5" id="KW-0046">Antibiotic resistance</keyword>
<proteinExistence type="inferred from homology"/>
<keyword evidence="6" id="KW-0813">Transport</keyword>
<evidence type="ECO:0000256" key="3">
    <source>
        <dbReference type="ARBA" id="ARBA00022989"/>
    </source>
</evidence>
<keyword evidence="6" id="KW-1003">Cell membrane</keyword>
<evidence type="ECO:0000313" key="8">
    <source>
        <dbReference type="EMBL" id="SNT59831.1"/>
    </source>
</evidence>
<evidence type="ECO:0000256" key="2">
    <source>
        <dbReference type="ARBA" id="ARBA00022692"/>
    </source>
</evidence>
<dbReference type="InterPro" id="IPR047817">
    <property type="entry name" value="ABC2_TM_bact-type"/>
</dbReference>
<feature type="domain" description="ABC transmembrane type-2" evidence="7">
    <location>
        <begin position="23"/>
        <end position="255"/>
    </location>
</feature>
<dbReference type="RefSeq" id="WP_089212795.1">
    <property type="nucleotide sequence ID" value="NZ_FZOD01000074.1"/>
</dbReference>
<dbReference type="GO" id="GO:0043190">
    <property type="term" value="C:ATP-binding cassette (ABC) transporter complex"/>
    <property type="evidence" value="ECO:0007669"/>
    <property type="project" value="InterPro"/>
</dbReference>
<evidence type="ECO:0000256" key="6">
    <source>
        <dbReference type="RuleBase" id="RU361157"/>
    </source>
</evidence>
<dbReference type="GO" id="GO:0140359">
    <property type="term" value="F:ABC-type transporter activity"/>
    <property type="evidence" value="ECO:0007669"/>
    <property type="project" value="InterPro"/>
</dbReference>
<feature type="transmembrane region" description="Helical" evidence="6">
    <location>
        <begin position="173"/>
        <end position="192"/>
    </location>
</feature>
<dbReference type="OrthoDB" id="670210at2"/>
<keyword evidence="3 6" id="KW-1133">Transmembrane helix</keyword>
<dbReference type="Proteomes" id="UP000198282">
    <property type="component" value="Unassembled WGS sequence"/>
</dbReference>
<name>A0A239NY67_9ACTN</name>
<accession>A0A239NY67</accession>
<feature type="transmembrane region" description="Helical" evidence="6">
    <location>
        <begin position="230"/>
        <end position="248"/>
    </location>
</feature>
<dbReference type="GO" id="GO:0046677">
    <property type="term" value="P:response to antibiotic"/>
    <property type="evidence" value="ECO:0007669"/>
    <property type="project" value="UniProtKB-KW"/>
</dbReference>
<dbReference type="PROSITE" id="PS51012">
    <property type="entry name" value="ABC_TM2"/>
    <property type="match status" value="1"/>
</dbReference>
<evidence type="ECO:0000256" key="1">
    <source>
        <dbReference type="ARBA" id="ARBA00004141"/>
    </source>
</evidence>
<dbReference type="PIRSF" id="PIRSF006648">
    <property type="entry name" value="DrrB"/>
    <property type="match status" value="1"/>
</dbReference>
<feature type="transmembrane region" description="Helical" evidence="6">
    <location>
        <begin position="21"/>
        <end position="43"/>
    </location>
</feature>